<dbReference type="InterPro" id="IPR011429">
    <property type="entry name" value="Cyt_c_Planctomycete-type"/>
</dbReference>
<feature type="domain" description="DUF1549" evidence="1">
    <location>
        <begin position="165"/>
        <end position="371"/>
    </location>
</feature>
<name>A0A7G5GPJ7_9BACT</name>
<sequence>MRISPYYLLAVIAGFVWYMQSCATSSANHSGSEAIPEVVSYNFDIRPILSDKCLACHGPDANKREAGLRLDMAESAYKALKEHPSAHALVPGKPELSEVFLRISSTDTAMMMPPPSSNLKLSAREIKLIEKWIQQGATYEKHWAFVAPKKPALPTVKETDWPKNEIDYFILQKQEEKGLKPNDEADKERLLKRLSFDLVGLPPSLQLMDSFLADKSANAYEKAVDQLLKNPAYGEKMALHWLDLARYADSHGYQDDGYRTQWPWRDWVIHAFNKNMHYNDFVTWQLAGDLMPNSTKEQLLATGFNRNHKITEEGGTIPEEYRTMYVTDRTDLLGKGLLGVTIECAHCHDHKYDPFPQKEYYQLFAFFNNVKEVGIESVIGGPDTYAKKPLMEICDEDIQSILSFVNKRDTNRLIVSVMGDLDTTRKTFLLKRGAYDAPGEEVQVGTPTAILPFNPSYPKNRLGLSKWMFDKKNPLTARVYVNHLWQEFFGKGIVKTSGDFGMQGDLPTHPALLDWLAVDFMEHGWDIKRLVKQMVTSATYRQSAVITPEKLATDPDNVLLARGPRYRIQAEFIKDLVLSSSGLLNPTIGGPSVKPYQPAGLWEGATSGRGLLSAYNQDHGSSLYRRGIYTLIKRTVPPPSMAIFDASNRDLCEVRRLKTNTPLQALVMLNDPTVLEASRVLAARLLQENSAVNDKISKAFRLIVSRQPNKKETELLTAYYEKELKKLTPASTERSLAVGEYLIPARIDKKKLAALMRVVTTIYNLEETITKS</sequence>
<evidence type="ECO:0000259" key="1">
    <source>
        <dbReference type="Pfam" id="PF07583"/>
    </source>
</evidence>
<dbReference type="InterPro" id="IPR011444">
    <property type="entry name" value="DUF1549"/>
</dbReference>
<dbReference type="InterPro" id="IPR022655">
    <property type="entry name" value="DUF1553"/>
</dbReference>
<dbReference type="PANTHER" id="PTHR35889:SF3">
    <property type="entry name" value="F-BOX DOMAIN-CONTAINING PROTEIN"/>
    <property type="match status" value="1"/>
</dbReference>
<feature type="domain" description="DUF1553" evidence="2">
    <location>
        <begin position="460"/>
        <end position="719"/>
    </location>
</feature>
<evidence type="ECO:0000313" key="4">
    <source>
        <dbReference type="EMBL" id="QMW00789.1"/>
    </source>
</evidence>
<organism evidence="4 5">
    <name type="scientific">Spirosoma foliorum</name>
    <dbReference type="NCBI Taxonomy" id="2710596"/>
    <lineage>
        <taxon>Bacteria</taxon>
        <taxon>Pseudomonadati</taxon>
        <taxon>Bacteroidota</taxon>
        <taxon>Cytophagia</taxon>
        <taxon>Cytophagales</taxon>
        <taxon>Cytophagaceae</taxon>
        <taxon>Spirosoma</taxon>
    </lineage>
</organism>
<dbReference type="GO" id="GO:0020037">
    <property type="term" value="F:heme binding"/>
    <property type="evidence" value="ECO:0007669"/>
    <property type="project" value="InterPro"/>
</dbReference>
<dbReference type="InterPro" id="IPR036909">
    <property type="entry name" value="Cyt_c-like_dom_sf"/>
</dbReference>
<dbReference type="EMBL" id="CP059732">
    <property type="protein sequence ID" value="QMW00789.1"/>
    <property type="molecule type" value="Genomic_DNA"/>
</dbReference>
<dbReference type="KEGG" id="sfol:H3H32_22715"/>
<dbReference type="SUPFAM" id="SSF46626">
    <property type="entry name" value="Cytochrome c"/>
    <property type="match status" value="1"/>
</dbReference>
<evidence type="ECO:0000259" key="3">
    <source>
        <dbReference type="Pfam" id="PF07635"/>
    </source>
</evidence>
<gene>
    <name evidence="4" type="ORF">H3H32_22715</name>
</gene>
<evidence type="ECO:0000259" key="2">
    <source>
        <dbReference type="Pfam" id="PF07587"/>
    </source>
</evidence>
<feature type="domain" description="Cytochrome C Planctomycete-type" evidence="3">
    <location>
        <begin position="53"/>
        <end position="115"/>
    </location>
</feature>
<proteinExistence type="predicted"/>
<dbReference type="PANTHER" id="PTHR35889">
    <property type="entry name" value="CYCLOINULO-OLIGOSACCHARIDE FRUCTANOTRANSFERASE-RELATED"/>
    <property type="match status" value="1"/>
</dbReference>
<keyword evidence="5" id="KW-1185">Reference proteome</keyword>
<protein>
    <submittedName>
        <fullName evidence="4">PSD1 domain-containing protein</fullName>
    </submittedName>
</protein>
<evidence type="ECO:0000313" key="5">
    <source>
        <dbReference type="Proteomes" id="UP000515369"/>
    </source>
</evidence>
<dbReference type="AlphaFoldDB" id="A0A7G5GPJ7"/>
<dbReference type="Pfam" id="PF07587">
    <property type="entry name" value="PSD1"/>
    <property type="match status" value="1"/>
</dbReference>
<accession>A0A7G5GPJ7</accession>
<dbReference type="Pfam" id="PF07635">
    <property type="entry name" value="PSCyt1"/>
    <property type="match status" value="1"/>
</dbReference>
<reference evidence="4 5" key="1">
    <citation type="submission" date="2020-07" db="EMBL/GenBank/DDBJ databases">
        <title>Spirosoma foliorum sp. nov., isolated from the leaves on the Nejang mountain Korea, Republic of.</title>
        <authorList>
            <person name="Ho H."/>
            <person name="Lee Y.-J."/>
            <person name="Nurcahyanto D.-A."/>
            <person name="Kim S.-G."/>
        </authorList>
    </citation>
    <scope>NUCLEOTIDE SEQUENCE [LARGE SCALE GENOMIC DNA]</scope>
    <source>
        <strain evidence="4 5">PL0136</strain>
    </source>
</reference>
<dbReference type="GO" id="GO:0009055">
    <property type="term" value="F:electron transfer activity"/>
    <property type="evidence" value="ECO:0007669"/>
    <property type="project" value="InterPro"/>
</dbReference>
<dbReference type="Proteomes" id="UP000515369">
    <property type="component" value="Chromosome"/>
</dbReference>
<dbReference type="Pfam" id="PF07583">
    <property type="entry name" value="PSCyt2"/>
    <property type="match status" value="1"/>
</dbReference>